<keyword evidence="7" id="KW-0333">Golgi apparatus</keyword>
<feature type="region of interest" description="Disordered" evidence="12">
    <location>
        <begin position="710"/>
        <end position="803"/>
    </location>
</feature>
<evidence type="ECO:0000256" key="10">
    <source>
        <dbReference type="ARBA" id="ARBA00023570"/>
    </source>
</evidence>
<feature type="compositionally biased region" description="Polar residues" evidence="12">
    <location>
        <begin position="776"/>
        <end position="795"/>
    </location>
</feature>
<evidence type="ECO:0000256" key="5">
    <source>
        <dbReference type="ARBA" id="ARBA00022553"/>
    </source>
</evidence>
<dbReference type="SUPFAM" id="SSF48371">
    <property type="entry name" value="ARM repeat"/>
    <property type="match status" value="1"/>
</dbReference>
<dbReference type="InterPro" id="IPR011989">
    <property type="entry name" value="ARM-like"/>
</dbReference>
<evidence type="ECO:0000256" key="8">
    <source>
        <dbReference type="ARBA" id="ARBA00023136"/>
    </source>
</evidence>
<dbReference type="GO" id="GO:0006886">
    <property type="term" value="P:intracellular protein transport"/>
    <property type="evidence" value="ECO:0007669"/>
    <property type="project" value="InterPro"/>
</dbReference>
<gene>
    <name evidence="14" type="ORF">QN277_015870</name>
</gene>
<reference evidence="14" key="1">
    <citation type="submission" date="2023-10" db="EMBL/GenBank/DDBJ databases">
        <title>Chromosome-level genome of the transformable northern wattle, Acacia crassicarpa.</title>
        <authorList>
            <person name="Massaro I."/>
            <person name="Sinha N.R."/>
            <person name="Poethig S."/>
            <person name="Leichty A.R."/>
        </authorList>
    </citation>
    <scope>NUCLEOTIDE SEQUENCE</scope>
    <source>
        <strain evidence="14">Acra3RX</strain>
        <tissue evidence="14">Leaf</tissue>
    </source>
</reference>
<dbReference type="GO" id="GO:0016192">
    <property type="term" value="P:vesicle-mediated transport"/>
    <property type="evidence" value="ECO:0007669"/>
    <property type="project" value="InterPro"/>
</dbReference>
<dbReference type="Pfam" id="PF24080">
    <property type="entry name" value="AP3B1_C_2"/>
    <property type="match status" value="1"/>
</dbReference>
<evidence type="ECO:0000256" key="1">
    <source>
        <dbReference type="ARBA" id="ARBA00004145"/>
    </source>
</evidence>
<feature type="domain" description="AP-3 complex subunit beta C-terminal" evidence="13">
    <location>
        <begin position="808"/>
        <end position="960"/>
    </location>
</feature>
<dbReference type="Pfam" id="PF01602">
    <property type="entry name" value="Adaptin_N"/>
    <property type="match status" value="1"/>
</dbReference>
<dbReference type="Gene3D" id="1.25.10.10">
    <property type="entry name" value="Leucine-rich Repeat Variant"/>
    <property type="match status" value="1"/>
</dbReference>
<comment type="function">
    <text evidence="10">Subunit of non-clathrin- and clathrin-associated adaptor protein complex 3 (AP-3) that plays a role in protein sorting in the late-Golgi/trans-Golgi network (TGN) and/or endosomes. The AP complexes mediate both the recruitment of clathrin to membranes and the recognition of sorting signals within the cytosolic tails of transmembrane cargo molecules. AP-3 appears to be involved in the sorting of a subset of transmembrane proteins targeted to lysosomes and lysosome-related organelles. In concert with the BLOC-1 complex, AP-3 is required to target cargos into vesicles assembled at cell bodies for delivery into neurites and nerve terminals.</text>
</comment>
<feature type="compositionally biased region" description="Polar residues" evidence="12">
    <location>
        <begin position="746"/>
        <end position="760"/>
    </location>
</feature>
<dbReference type="EMBL" id="JAWXYG010000003">
    <property type="protein sequence ID" value="KAK4277957.1"/>
    <property type="molecule type" value="Genomic_DNA"/>
</dbReference>
<evidence type="ECO:0000256" key="11">
    <source>
        <dbReference type="PIRNR" id="PIRNR037096"/>
    </source>
</evidence>
<dbReference type="GO" id="GO:0030665">
    <property type="term" value="C:clathrin-coated vesicle membrane"/>
    <property type="evidence" value="ECO:0007669"/>
    <property type="project" value="UniProtKB-SubCell"/>
</dbReference>
<protein>
    <recommendedName>
        <fullName evidence="11">AP-3 complex subunit beta</fullName>
    </recommendedName>
</protein>
<keyword evidence="5" id="KW-0597">Phosphoprotein</keyword>
<evidence type="ECO:0000313" key="14">
    <source>
        <dbReference type="EMBL" id="KAK4277957.1"/>
    </source>
</evidence>
<dbReference type="InterPro" id="IPR016024">
    <property type="entry name" value="ARM-type_fold"/>
</dbReference>
<evidence type="ECO:0000256" key="3">
    <source>
        <dbReference type="ARBA" id="ARBA00006613"/>
    </source>
</evidence>
<evidence type="ECO:0000256" key="12">
    <source>
        <dbReference type="SAM" id="MobiDB-lite"/>
    </source>
</evidence>
<keyword evidence="4 11" id="KW-0813">Transport</keyword>
<dbReference type="InterPro" id="IPR029390">
    <property type="entry name" value="AP3B_C"/>
</dbReference>
<dbReference type="InterPro" id="IPR056314">
    <property type="entry name" value="AP3B1/2_C"/>
</dbReference>
<comment type="similarity">
    <text evidence="3 11">Belongs to the adaptor complexes large subunit family.</text>
</comment>
<feature type="region of interest" description="Disordered" evidence="12">
    <location>
        <begin position="907"/>
        <end position="926"/>
    </location>
</feature>
<sequence>MFPQFGATAESLSKASTLVFRIGTDAHLYDDPEDVNIAPLLDSKFDSEKCEALKRLLALIAQGFDVANFFPQVVKNVASQSLEVKKLVYLYLLHYAEKRPNEALLSINCFQKDLGDPNPLVRAWALRAMAGIRLHAIAPLVLVAVRKCARDPSIYVRKCAANALPKLHDLRLEEHTSAIEEIVGLLLNDNSPEVVGAAASAFATVCPDNFLLLGRKFRRLCEVLPDVEEWGQIILIGILLRYVIARHGLVKESIMFSLCQEKDWSSGKTVSEDDEQDFTVKEGAYGSGGTLSELANMIFHCYIERPDEYLSRSSSPNKGFPKLEASQFSSSSNDDVKILLQCTSPLLWSNNSAVVLAAAGVHWIMASQDNVKKIVKPLLFVLRSSYASRFVVLCNIQVFAKAMPSLFVAHYEDFFIHSSDSYQIKALKLEMLSAIATESSVPFILKEFQDYIKDPDRRFAADTVAAIGLCAQRIPKMANACLEWLLTLIKHELVCSGTQSVVGEDGVLLQAITSIKSIIKLDPPSYEKVIILLVRSLDTIKVPAARAMIIWMMGEYCSLGEIIPRLLSTVLKYLAWCFASEALETKLQILNAIAKVILCTKKDDIGSLQRVLSYAVELAENDLNYDIRDRSHFVKKLFSRNLESQQNEEEENDKSQNRDLSYVLAQCIFGGQTKTVTVPSEPINSRFYLPGSLSQIVFHAAPGYEPLPKPSSLPYNELDQYDGAASGEFNEDDPDASGSLDEESASDYSSEHSYTGSSDVSHSDETVSGHQDNHNTDPLIQISDTANGGKNQNGVSHPDTADFGDLLSTRALESWLDEPPALSTESTMEQGRARRSSARITIGNIRSRVKTKCYMLLDPANGNGLKVNYSFSSEASSITPQLICLDLFFENCSLESLSDIVLIDEDSSKGSDSANQTSLSVESTSNTDIPTLVSMEEISSLEPGQTEKRTLQVHFHHHLLPRKLALFCSGKKFPVKLRPDIGYFVKPLPISVEDFRDKESHLRGMFEYVRSCTFTDHIEELNKDNNSLTKDNFLVICESIAVKMLSNANVSLVSVDMPVTTNLDDASGLCLRFSGEILSNSMPCLLTVTVEGKCSDPLSISVKVNCEETVFGLNFLNRVVNFLAEQCHTQS</sequence>
<proteinExistence type="inferred from homology"/>
<organism evidence="14 15">
    <name type="scientific">Acacia crassicarpa</name>
    <name type="common">northern wattle</name>
    <dbReference type="NCBI Taxonomy" id="499986"/>
    <lineage>
        <taxon>Eukaryota</taxon>
        <taxon>Viridiplantae</taxon>
        <taxon>Streptophyta</taxon>
        <taxon>Embryophyta</taxon>
        <taxon>Tracheophyta</taxon>
        <taxon>Spermatophyta</taxon>
        <taxon>Magnoliopsida</taxon>
        <taxon>eudicotyledons</taxon>
        <taxon>Gunneridae</taxon>
        <taxon>Pentapetalae</taxon>
        <taxon>rosids</taxon>
        <taxon>fabids</taxon>
        <taxon>Fabales</taxon>
        <taxon>Fabaceae</taxon>
        <taxon>Caesalpinioideae</taxon>
        <taxon>mimosoid clade</taxon>
        <taxon>Acacieae</taxon>
        <taxon>Acacia</taxon>
    </lineage>
</organism>
<keyword evidence="9" id="KW-0968">Cytoplasmic vesicle</keyword>
<dbReference type="InterPro" id="IPR026739">
    <property type="entry name" value="AP_beta"/>
</dbReference>
<keyword evidence="6 11" id="KW-0653">Protein transport</keyword>
<keyword evidence="15" id="KW-1185">Reference proteome</keyword>
<evidence type="ECO:0000256" key="6">
    <source>
        <dbReference type="ARBA" id="ARBA00022927"/>
    </source>
</evidence>
<dbReference type="SMART" id="SM01355">
    <property type="entry name" value="AP3B1_C"/>
    <property type="match status" value="1"/>
</dbReference>
<dbReference type="GO" id="GO:0030123">
    <property type="term" value="C:AP-3 adaptor complex"/>
    <property type="evidence" value="ECO:0007669"/>
    <property type="project" value="UniProtKB-UniRule"/>
</dbReference>
<evidence type="ECO:0000256" key="2">
    <source>
        <dbReference type="ARBA" id="ARBA00004555"/>
    </source>
</evidence>
<feature type="region of interest" description="Disordered" evidence="12">
    <location>
        <begin position="817"/>
        <end position="836"/>
    </location>
</feature>
<feature type="compositionally biased region" description="Polar residues" evidence="12">
    <location>
        <begin position="910"/>
        <end position="926"/>
    </location>
</feature>
<evidence type="ECO:0000256" key="9">
    <source>
        <dbReference type="ARBA" id="ARBA00023329"/>
    </source>
</evidence>
<dbReference type="GO" id="GO:0005794">
    <property type="term" value="C:Golgi apparatus"/>
    <property type="evidence" value="ECO:0007669"/>
    <property type="project" value="UniProtKB-SubCell"/>
</dbReference>
<evidence type="ECO:0000313" key="15">
    <source>
        <dbReference type="Proteomes" id="UP001293593"/>
    </source>
</evidence>
<feature type="compositionally biased region" description="Basic and acidic residues" evidence="12">
    <location>
        <begin position="761"/>
        <end position="775"/>
    </location>
</feature>
<evidence type="ECO:0000256" key="4">
    <source>
        <dbReference type="ARBA" id="ARBA00022448"/>
    </source>
</evidence>
<name>A0AAE1MRL6_9FABA</name>
<comment type="subcellular location">
    <subcellularLocation>
        <location evidence="1">Cytoplasmic vesicle</location>
        <location evidence="1">Clathrin-coated vesicle membrane</location>
        <topology evidence="1">Peripheral membrane protein</topology>
        <orientation evidence="1">Cytoplasmic side</orientation>
    </subcellularLocation>
    <subcellularLocation>
        <location evidence="2">Golgi apparatus</location>
    </subcellularLocation>
</comment>
<dbReference type="PIRSF" id="PIRSF037096">
    <property type="entry name" value="AP3_complex_beta"/>
    <property type="match status" value="1"/>
</dbReference>
<dbReference type="Proteomes" id="UP001293593">
    <property type="component" value="Unassembled WGS sequence"/>
</dbReference>
<feature type="compositionally biased region" description="Acidic residues" evidence="12">
    <location>
        <begin position="729"/>
        <end position="745"/>
    </location>
</feature>
<keyword evidence="8 11" id="KW-0472">Membrane</keyword>
<dbReference type="Pfam" id="PF14796">
    <property type="entry name" value="AP3B1_C"/>
    <property type="match status" value="1"/>
</dbReference>
<evidence type="ECO:0000256" key="7">
    <source>
        <dbReference type="ARBA" id="ARBA00023034"/>
    </source>
</evidence>
<dbReference type="InterPro" id="IPR026740">
    <property type="entry name" value="AP3_beta"/>
</dbReference>
<comment type="caution">
    <text evidence="14">The sequence shown here is derived from an EMBL/GenBank/DDBJ whole genome shotgun (WGS) entry which is preliminary data.</text>
</comment>
<dbReference type="PANTHER" id="PTHR11134">
    <property type="entry name" value="ADAPTOR COMPLEX SUBUNIT BETA FAMILY MEMBER"/>
    <property type="match status" value="1"/>
</dbReference>
<dbReference type="AlphaFoldDB" id="A0AAE1MRL6"/>
<evidence type="ECO:0000259" key="13">
    <source>
        <dbReference type="SMART" id="SM01355"/>
    </source>
</evidence>
<dbReference type="InterPro" id="IPR002553">
    <property type="entry name" value="Clathrin/coatomer_adapt-like_N"/>
</dbReference>
<accession>A0AAE1MRL6</accession>